<evidence type="ECO:0000256" key="1">
    <source>
        <dbReference type="ARBA" id="ARBA00004123"/>
    </source>
</evidence>
<dbReference type="GO" id="GO:0003677">
    <property type="term" value="F:DNA binding"/>
    <property type="evidence" value="ECO:0007669"/>
    <property type="project" value="UniProtKB-KW"/>
</dbReference>
<evidence type="ECO:0000313" key="8">
    <source>
        <dbReference type="EMBL" id="RVW91457.1"/>
    </source>
</evidence>
<name>A0A438I457_VITVI</name>
<dbReference type="EMBL" id="QGNW01000145">
    <property type="protein sequence ID" value="RVW91457.1"/>
    <property type="molecule type" value="Genomic_DNA"/>
</dbReference>
<evidence type="ECO:0000256" key="4">
    <source>
        <dbReference type="ARBA" id="ARBA00023163"/>
    </source>
</evidence>
<evidence type="ECO:0000313" key="9">
    <source>
        <dbReference type="Proteomes" id="UP000288805"/>
    </source>
</evidence>
<evidence type="ECO:0000256" key="5">
    <source>
        <dbReference type="ARBA" id="ARBA00023242"/>
    </source>
</evidence>
<reference evidence="8 9" key="1">
    <citation type="journal article" date="2018" name="PLoS Genet.">
        <title>Population sequencing reveals clonal diversity and ancestral inbreeding in the grapevine cultivar Chardonnay.</title>
        <authorList>
            <person name="Roach M.J."/>
            <person name="Johnson D.L."/>
            <person name="Bohlmann J."/>
            <person name="van Vuuren H.J."/>
            <person name="Jones S.J."/>
            <person name="Pretorius I.S."/>
            <person name="Schmidt S.A."/>
            <person name="Borneman A.R."/>
        </authorList>
    </citation>
    <scope>NUCLEOTIDE SEQUENCE [LARGE SCALE GENOMIC DNA]</scope>
    <source>
        <strain evidence="9">cv. Chardonnay</strain>
        <tissue evidence="8">Leaf</tissue>
    </source>
</reference>
<dbReference type="Gene3D" id="3.30.730.10">
    <property type="entry name" value="AP2/ERF domain"/>
    <property type="match status" value="1"/>
</dbReference>
<keyword evidence="2" id="KW-0805">Transcription regulation</keyword>
<dbReference type="GO" id="GO:0005634">
    <property type="term" value="C:nucleus"/>
    <property type="evidence" value="ECO:0007669"/>
    <property type="project" value="UniProtKB-SubCell"/>
</dbReference>
<feature type="domain" description="AP2/ERF" evidence="7">
    <location>
        <begin position="64"/>
        <end position="93"/>
    </location>
</feature>
<organism evidence="8 9">
    <name type="scientific">Vitis vinifera</name>
    <name type="common">Grape</name>
    <dbReference type="NCBI Taxonomy" id="29760"/>
    <lineage>
        <taxon>Eukaryota</taxon>
        <taxon>Viridiplantae</taxon>
        <taxon>Streptophyta</taxon>
        <taxon>Embryophyta</taxon>
        <taxon>Tracheophyta</taxon>
        <taxon>Spermatophyta</taxon>
        <taxon>Magnoliopsida</taxon>
        <taxon>eudicotyledons</taxon>
        <taxon>Gunneridae</taxon>
        <taxon>Pentapetalae</taxon>
        <taxon>rosids</taxon>
        <taxon>Vitales</taxon>
        <taxon>Vitaceae</taxon>
        <taxon>Viteae</taxon>
        <taxon>Vitis</taxon>
    </lineage>
</organism>
<feature type="region of interest" description="Disordered" evidence="6">
    <location>
        <begin position="1"/>
        <end position="64"/>
    </location>
</feature>
<dbReference type="GO" id="GO:0003700">
    <property type="term" value="F:DNA-binding transcription factor activity"/>
    <property type="evidence" value="ECO:0007669"/>
    <property type="project" value="InterPro"/>
</dbReference>
<sequence length="93" mass="10138">MEEAMRRLNGLTQTPESDPREASSDHQKKCNSSATNNAAASAATTTTTNKRCLRDGGGTGATMRYRGVRRRPWGRYAAEIRPSIERKAVAGNL</sequence>
<dbReference type="PROSITE" id="PS51032">
    <property type="entry name" value="AP2_ERF"/>
    <property type="match status" value="1"/>
</dbReference>
<accession>A0A438I457</accession>
<dbReference type="InterPro" id="IPR036955">
    <property type="entry name" value="AP2/ERF_dom_sf"/>
</dbReference>
<keyword evidence="4" id="KW-0804">Transcription</keyword>
<evidence type="ECO:0000256" key="6">
    <source>
        <dbReference type="SAM" id="MobiDB-lite"/>
    </source>
</evidence>
<feature type="compositionally biased region" description="Basic and acidic residues" evidence="6">
    <location>
        <begin position="17"/>
        <end position="28"/>
    </location>
</feature>
<dbReference type="InterPro" id="IPR001471">
    <property type="entry name" value="AP2/ERF_dom"/>
</dbReference>
<keyword evidence="3" id="KW-0238">DNA-binding</keyword>
<evidence type="ECO:0000259" key="7">
    <source>
        <dbReference type="PROSITE" id="PS51032"/>
    </source>
</evidence>
<keyword evidence="5" id="KW-0539">Nucleus</keyword>
<dbReference type="AlphaFoldDB" id="A0A438I457"/>
<comment type="subcellular location">
    <subcellularLocation>
        <location evidence="1">Nucleus</location>
    </subcellularLocation>
</comment>
<protein>
    <recommendedName>
        <fullName evidence="7">AP2/ERF domain-containing protein</fullName>
    </recommendedName>
</protein>
<dbReference type="Proteomes" id="UP000288805">
    <property type="component" value="Unassembled WGS sequence"/>
</dbReference>
<feature type="compositionally biased region" description="Low complexity" evidence="6">
    <location>
        <begin position="31"/>
        <end position="49"/>
    </location>
</feature>
<comment type="caution">
    <text evidence="8">The sequence shown here is derived from an EMBL/GenBank/DDBJ whole genome shotgun (WGS) entry which is preliminary data.</text>
</comment>
<dbReference type="OrthoDB" id="1902708at2759"/>
<gene>
    <name evidence="8" type="ORF">CK203_038619</name>
</gene>
<evidence type="ECO:0000256" key="3">
    <source>
        <dbReference type="ARBA" id="ARBA00023125"/>
    </source>
</evidence>
<evidence type="ECO:0000256" key="2">
    <source>
        <dbReference type="ARBA" id="ARBA00023015"/>
    </source>
</evidence>
<proteinExistence type="predicted"/>